<dbReference type="InterPro" id="IPR001375">
    <property type="entry name" value="Peptidase_S9_cat"/>
</dbReference>
<dbReference type="InterPro" id="IPR050261">
    <property type="entry name" value="FrsA_esterase"/>
</dbReference>
<name>A0A432Z5V5_9GAMM</name>
<dbReference type="Pfam" id="PF00326">
    <property type="entry name" value="Peptidase_S9"/>
    <property type="match status" value="1"/>
</dbReference>
<dbReference type="SUPFAM" id="SSF53474">
    <property type="entry name" value="alpha/beta-Hydrolases"/>
    <property type="match status" value="1"/>
</dbReference>
<proteinExistence type="predicted"/>
<sequence>MSELRTQGGKMLKTIKHTAILSLFTVAGFTGMPVQAGLDVELIKTSDCFSGTFASYDRWIKKLTEKVSDKPGSEQRLKNMKELFKKEDFENYRENIKCKNIVYKVNDAVVTGYYVAPKGQSNLPVIINNRGGNGRYGAWVFGNVYLQLFDLAKNENVAIFASNYRGIYPKLPGKDEFGGADVNDVVALPLLFKHFPNVNPEKVGVYGASRGGMQSLLAVKNGLDVDAIVLFAGQYDLLEGQKHRPEMERVHKARIPNYEKNREEELRKRSAMFWMDEIDNDIPILLIHGDDDKRVSVDSSIGLDKILEEKGFTHKLSIYEGGGHRYGENAEAIRSEMMSWFKTHWE</sequence>
<evidence type="ECO:0000256" key="1">
    <source>
        <dbReference type="ARBA" id="ARBA00022801"/>
    </source>
</evidence>
<gene>
    <name evidence="3" type="ORF">CWI78_02160</name>
</gene>
<keyword evidence="4" id="KW-1185">Reference proteome</keyword>
<dbReference type="GO" id="GO:0006508">
    <property type="term" value="P:proteolysis"/>
    <property type="evidence" value="ECO:0007669"/>
    <property type="project" value="InterPro"/>
</dbReference>
<accession>A0A432Z5V5</accession>
<keyword evidence="1" id="KW-0378">Hydrolase</keyword>
<evidence type="ECO:0000313" key="4">
    <source>
        <dbReference type="Proteomes" id="UP000288058"/>
    </source>
</evidence>
<evidence type="ECO:0000313" key="3">
    <source>
        <dbReference type="EMBL" id="RUO73272.1"/>
    </source>
</evidence>
<dbReference type="EMBL" id="PIQC01000001">
    <property type="protein sequence ID" value="RUO73272.1"/>
    <property type="molecule type" value="Genomic_DNA"/>
</dbReference>
<dbReference type="AlphaFoldDB" id="A0A432Z5V5"/>
<dbReference type="Proteomes" id="UP000288058">
    <property type="component" value="Unassembled WGS sequence"/>
</dbReference>
<feature type="domain" description="Peptidase S9 prolyl oligopeptidase catalytic" evidence="2">
    <location>
        <begin position="173"/>
        <end position="344"/>
    </location>
</feature>
<dbReference type="GO" id="GO:0008236">
    <property type="term" value="F:serine-type peptidase activity"/>
    <property type="evidence" value="ECO:0007669"/>
    <property type="project" value="InterPro"/>
</dbReference>
<dbReference type="PANTHER" id="PTHR22946">
    <property type="entry name" value="DIENELACTONE HYDROLASE DOMAIN-CONTAINING PROTEIN-RELATED"/>
    <property type="match status" value="1"/>
</dbReference>
<dbReference type="InterPro" id="IPR029058">
    <property type="entry name" value="AB_hydrolase_fold"/>
</dbReference>
<dbReference type="Gene3D" id="3.40.50.1820">
    <property type="entry name" value="alpha/beta hydrolase"/>
    <property type="match status" value="1"/>
</dbReference>
<reference evidence="4" key="1">
    <citation type="journal article" date="2018" name="Front. Microbiol.">
        <title>Genome-Based Analysis Reveals the Taxonomy and Diversity of the Family Idiomarinaceae.</title>
        <authorList>
            <person name="Liu Y."/>
            <person name="Lai Q."/>
            <person name="Shao Z."/>
        </authorList>
    </citation>
    <scope>NUCLEOTIDE SEQUENCE [LARGE SCALE GENOMIC DNA]</scope>
    <source>
        <strain evidence="4">R22</strain>
    </source>
</reference>
<comment type="caution">
    <text evidence="3">The sequence shown here is derived from an EMBL/GenBank/DDBJ whole genome shotgun (WGS) entry which is preliminary data.</text>
</comment>
<dbReference type="GO" id="GO:0052689">
    <property type="term" value="F:carboxylic ester hydrolase activity"/>
    <property type="evidence" value="ECO:0007669"/>
    <property type="project" value="UniProtKB-ARBA"/>
</dbReference>
<protein>
    <submittedName>
        <fullName evidence="3">Peptidase</fullName>
    </submittedName>
</protein>
<dbReference type="PANTHER" id="PTHR22946:SF9">
    <property type="entry name" value="POLYKETIDE TRANSFERASE AF380"/>
    <property type="match status" value="1"/>
</dbReference>
<organism evidence="3 4">
    <name type="scientific">Idiomarina ramblicola</name>
    <dbReference type="NCBI Taxonomy" id="263724"/>
    <lineage>
        <taxon>Bacteria</taxon>
        <taxon>Pseudomonadati</taxon>
        <taxon>Pseudomonadota</taxon>
        <taxon>Gammaproteobacteria</taxon>
        <taxon>Alteromonadales</taxon>
        <taxon>Idiomarinaceae</taxon>
        <taxon>Idiomarina</taxon>
    </lineage>
</organism>
<evidence type="ECO:0000259" key="2">
    <source>
        <dbReference type="Pfam" id="PF00326"/>
    </source>
</evidence>